<proteinExistence type="inferred from homology"/>
<dbReference type="SUPFAM" id="SSF48452">
    <property type="entry name" value="TPR-like"/>
    <property type="match status" value="1"/>
</dbReference>
<keyword evidence="9" id="KW-1185">Reference proteome</keyword>
<comment type="subcellular location">
    <subcellularLocation>
        <location evidence="1">Cell outer membrane</location>
    </subcellularLocation>
</comment>
<dbReference type="InterPro" id="IPR012944">
    <property type="entry name" value="SusD_RagB_dom"/>
</dbReference>
<dbReference type="InterPro" id="IPR011990">
    <property type="entry name" value="TPR-like_helical_dom_sf"/>
</dbReference>
<dbReference type="AlphaFoldDB" id="A0A8J2UGK7"/>
<feature type="signal peptide" evidence="6">
    <location>
        <begin position="1"/>
        <end position="20"/>
    </location>
</feature>
<evidence type="ECO:0000256" key="2">
    <source>
        <dbReference type="ARBA" id="ARBA00006275"/>
    </source>
</evidence>
<keyword evidence="3 6" id="KW-0732">Signal</keyword>
<dbReference type="GO" id="GO:0009279">
    <property type="term" value="C:cell outer membrane"/>
    <property type="evidence" value="ECO:0007669"/>
    <property type="project" value="UniProtKB-SubCell"/>
</dbReference>
<comment type="caution">
    <text evidence="8">The sequence shown here is derived from an EMBL/GenBank/DDBJ whole genome shotgun (WGS) entry which is preliminary data.</text>
</comment>
<comment type="similarity">
    <text evidence="2">Belongs to the SusD family.</text>
</comment>
<organism evidence="8 9">
    <name type="scientific">Puia dinghuensis</name>
    <dbReference type="NCBI Taxonomy" id="1792502"/>
    <lineage>
        <taxon>Bacteria</taxon>
        <taxon>Pseudomonadati</taxon>
        <taxon>Bacteroidota</taxon>
        <taxon>Chitinophagia</taxon>
        <taxon>Chitinophagales</taxon>
        <taxon>Chitinophagaceae</taxon>
        <taxon>Puia</taxon>
    </lineage>
</organism>
<evidence type="ECO:0000313" key="9">
    <source>
        <dbReference type="Proteomes" id="UP000607559"/>
    </source>
</evidence>
<dbReference type="RefSeq" id="WP_229689026.1">
    <property type="nucleotide sequence ID" value="NZ_BMJC01000005.1"/>
</dbReference>
<reference evidence="8" key="2">
    <citation type="submission" date="2020-09" db="EMBL/GenBank/DDBJ databases">
        <authorList>
            <person name="Sun Q."/>
            <person name="Zhou Y."/>
        </authorList>
    </citation>
    <scope>NUCLEOTIDE SEQUENCE</scope>
    <source>
        <strain evidence="8">CGMCC 1.15448</strain>
    </source>
</reference>
<evidence type="ECO:0000256" key="4">
    <source>
        <dbReference type="ARBA" id="ARBA00023136"/>
    </source>
</evidence>
<sequence>MRTFKYKTLTAILLAAMAIGGCTKLNEGYRQTVTQSEAAQAFAASLFLQTAYNDIPTPFVNQDRVFSLEENSADESLVPTRGGDWDDNGVWRVVHNHTWNADHDQVLQVYNLLNKMNFDATNVLQFNPSKEQIAEARFLRAFALYYLFDLYNQFPFRNPGENLLNPPKVYFGDSAVQFIISELTAALPDLGTSNTMTQANQDACKVLLMRCYLNHGAFLNRAHPTFADADMQQVITLGNSIINGGKYKYMANYFGNFSYQNGNSTEGIFAFPSSSGLTVNNPSLQARWMMTFHYNEYDGQAPNAGWNGFSTISDFYNAFSVGGTTNYSLADTLLDTRIGRRWTSDATGTVTLNSGIRPGFLVGQQYDQNGVALKDRKGNPLAFDPNIAPDMKETGSNLEVTGIRIAKYYPDFSDPGGKYFSSTPGNWLMLMRYSEVVLMVAEAKMRAAAPDNAGALTLINGLRTARGASVVTSMPLVNTANSEDPKTLLAELGREFYWESHRRTDLIRFGVFNNLWQYKPADDPKYLVFPVPNQALAVNPNLKQNPGY</sequence>
<gene>
    <name evidence="8" type="ORF">GCM10011511_43320</name>
</gene>
<evidence type="ECO:0000259" key="7">
    <source>
        <dbReference type="Pfam" id="PF07980"/>
    </source>
</evidence>
<keyword evidence="4" id="KW-0472">Membrane</keyword>
<dbReference type="Proteomes" id="UP000607559">
    <property type="component" value="Unassembled WGS sequence"/>
</dbReference>
<dbReference type="EMBL" id="BMJC01000005">
    <property type="protein sequence ID" value="GGB14902.1"/>
    <property type="molecule type" value="Genomic_DNA"/>
</dbReference>
<feature type="domain" description="RagB/SusD" evidence="7">
    <location>
        <begin position="285"/>
        <end position="515"/>
    </location>
</feature>
<evidence type="ECO:0000256" key="5">
    <source>
        <dbReference type="ARBA" id="ARBA00023237"/>
    </source>
</evidence>
<dbReference type="Pfam" id="PF07980">
    <property type="entry name" value="SusD_RagB"/>
    <property type="match status" value="1"/>
</dbReference>
<evidence type="ECO:0000313" key="8">
    <source>
        <dbReference type="EMBL" id="GGB14902.1"/>
    </source>
</evidence>
<name>A0A8J2UGK7_9BACT</name>
<evidence type="ECO:0000256" key="3">
    <source>
        <dbReference type="ARBA" id="ARBA00022729"/>
    </source>
</evidence>
<reference evidence="8" key="1">
    <citation type="journal article" date="2014" name="Int. J. Syst. Evol. Microbiol.">
        <title>Complete genome sequence of Corynebacterium casei LMG S-19264T (=DSM 44701T), isolated from a smear-ripened cheese.</title>
        <authorList>
            <consortium name="US DOE Joint Genome Institute (JGI-PGF)"/>
            <person name="Walter F."/>
            <person name="Albersmeier A."/>
            <person name="Kalinowski J."/>
            <person name="Ruckert C."/>
        </authorList>
    </citation>
    <scope>NUCLEOTIDE SEQUENCE</scope>
    <source>
        <strain evidence="8">CGMCC 1.15448</strain>
    </source>
</reference>
<dbReference type="PROSITE" id="PS51257">
    <property type="entry name" value="PROKAR_LIPOPROTEIN"/>
    <property type="match status" value="1"/>
</dbReference>
<evidence type="ECO:0000256" key="1">
    <source>
        <dbReference type="ARBA" id="ARBA00004442"/>
    </source>
</evidence>
<feature type="chain" id="PRO_5035295444" description="RagB/SusD domain-containing protein" evidence="6">
    <location>
        <begin position="21"/>
        <end position="548"/>
    </location>
</feature>
<dbReference type="Gene3D" id="1.25.40.390">
    <property type="match status" value="1"/>
</dbReference>
<accession>A0A8J2UGK7</accession>
<protein>
    <recommendedName>
        <fullName evidence="7">RagB/SusD domain-containing protein</fullName>
    </recommendedName>
</protein>
<keyword evidence="5" id="KW-0998">Cell outer membrane</keyword>
<evidence type="ECO:0000256" key="6">
    <source>
        <dbReference type="SAM" id="SignalP"/>
    </source>
</evidence>